<comment type="caution">
    <text evidence="10">The sequence shown here is derived from an EMBL/GenBank/DDBJ whole genome shotgun (WGS) entry which is preliminary data.</text>
</comment>
<keyword evidence="11" id="KW-1185">Reference proteome</keyword>
<comment type="function">
    <text evidence="6">Accessory subunit of the DNA polymerase alpha complex (also known as the alpha DNA polymerase-primase complex) which plays an essential role in the initiation of DNA synthesis.</text>
</comment>
<feature type="domain" description="DNA polymerase alpha/delta/epsilon subunit B" evidence="7">
    <location>
        <begin position="392"/>
        <end position="594"/>
    </location>
</feature>
<evidence type="ECO:0000313" key="11">
    <source>
        <dbReference type="Proteomes" id="UP000626092"/>
    </source>
</evidence>
<dbReference type="InterPro" id="IPR016722">
    <property type="entry name" value="DNA_pol_alpha_bsu"/>
</dbReference>
<dbReference type="Pfam" id="PF08418">
    <property type="entry name" value="Pol_alpha_B_N"/>
    <property type="match status" value="1"/>
</dbReference>
<feature type="domain" description="DNA polymerase alpha subunit B OB" evidence="9">
    <location>
        <begin position="260"/>
        <end position="342"/>
    </location>
</feature>
<dbReference type="Pfam" id="PF04042">
    <property type="entry name" value="DNA_pol_E_B"/>
    <property type="match status" value="1"/>
</dbReference>
<dbReference type="Gene3D" id="1.10.8.530">
    <property type="entry name" value="DNA polymerase alpha-primase, subunit B, N-terminal domain"/>
    <property type="match status" value="1"/>
</dbReference>
<dbReference type="InterPro" id="IPR013627">
    <property type="entry name" value="Pol_alpha_B_N"/>
</dbReference>
<proteinExistence type="inferred from homology"/>
<organism evidence="10 11">
    <name type="scientific">Rhododendron simsii</name>
    <name type="common">Sims's rhododendron</name>
    <dbReference type="NCBI Taxonomy" id="118357"/>
    <lineage>
        <taxon>Eukaryota</taxon>
        <taxon>Viridiplantae</taxon>
        <taxon>Streptophyta</taxon>
        <taxon>Embryophyta</taxon>
        <taxon>Tracheophyta</taxon>
        <taxon>Spermatophyta</taxon>
        <taxon>Magnoliopsida</taxon>
        <taxon>eudicotyledons</taxon>
        <taxon>Gunneridae</taxon>
        <taxon>Pentapetalae</taxon>
        <taxon>asterids</taxon>
        <taxon>Ericales</taxon>
        <taxon>Ericaceae</taxon>
        <taxon>Ericoideae</taxon>
        <taxon>Rhodoreae</taxon>
        <taxon>Rhododendron</taxon>
    </lineage>
</organism>
<gene>
    <name evidence="10" type="ORF">RHSIM_Rhsim12G0105700</name>
</gene>
<evidence type="ECO:0000256" key="4">
    <source>
        <dbReference type="ARBA" id="ARBA00022705"/>
    </source>
</evidence>
<comment type="similarity">
    <text evidence="2 6">Belongs to the DNA polymerase alpha subunit B family.</text>
</comment>
<dbReference type="GO" id="GO:0005658">
    <property type="term" value="C:alpha DNA polymerase:primase complex"/>
    <property type="evidence" value="ECO:0007669"/>
    <property type="project" value="TreeGrafter"/>
</dbReference>
<dbReference type="GO" id="GO:0003677">
    <property type="term" value="F:DNA binding"/>
    <property type="evidence" value="ECO:0007669"/>
    <property type="project" value="InterPro"/>
</dbReference>
<dbReference type="AlphaFoldDB" id="A0A834L7X4"/>
<evidence type="ECO:0000256" key="6">
    <source>
        <dbReference type="PIRNR" id="PIRNR018300"/>
    </source>
</evidence>
<name>A0A834L7X4_RHOSS</name>
<evidence type="ECO:0000259" key="9">
    <source>
        <dbReference type="Pfam" id="PF22062"/>
    </source>
</evidence>
<dbReference type="Pfam" id="PF22062">
    <property type="entry name" value="OB_DPOA2"/>
    <property type="match status" value="1"/>
</dbReference>
<evidence type="ECO:0000259" key="7">
    <source>
        <dbReference type="Pfam" id="PF04042"/>
    </source>
</evidence>
<feature type="domain" description="DNA polymerase alpha subunit B N-terminal" evidence="8">
    <location>
        <begin position="3"/>
        <end position="51"/>
    </location>
</feature>
<comment type="subcellular location">
    <subcellularLocation>
        <location evidence="1 6">Nucleus</location>
    </subcellularLocation>
</comment>
<dbReference type="Gene3D" id="3.60.21.60">
    <property type="match status" value="1"/>
</dbReference>
<keyword evidence="4 6" id="KW-0235">DNA replication</keyword>
<evidence type="ECO:0000256" key="1">
    <source>
        <dbReference type="ARBA" id="ARBA00004123"/>
    </source>
</evidence>
<dbReference type="OrthoDB" id="336885at2759"/>
<accession>A0A834L7X4</accession>
<sequence>MEEEIKAEFNKNGFTLDEEQEILQKCLTFCIQYKLSPSNLVSSWDLFSINRPNTLFGFSRKTGERMEQNWMIYDVWQLELTVKNAHMDAFLLQLQDEQKEAIIKNESGLHFYSNDLDMILSDEHEDTKVGILGTPTGRNDTLCPEPLDSTHKVNGNSFSSAKPPESVTPFGQRKSKFVVQSTLNDLPNTEIIKKEEDHGNLEDYIIMRVQPSARCSLVIHGSQLEPGCRFMYDKIEDKFNFLENRIRKRATALVASGLCEEAKDPTVASQESVFAVGMICCDEEGRLKEKPVLLQSSVEHSGGQRVRLDLQKLSQFSIFPGQVVGVEGHNPSGHCLIASRVIDYVPMSVPSDEYLHPTKKQAVEQEFQFTDPSMLGELSMHVHSCLRNLKQILAAGPFTTIDNLFFEPLAELLAYARRKQPQLLLLLGPFIDSEHPEIKKGTVNRTFDEIFRQEILERLQDYVEYMGSAARVVLVPSVRDANHDFVFPQPAFDIQQPDLKHKITSLTNPGIFSANGVISNCLYLRNMDAHAPLKKQPCTYITLLILQPCLMCFYPLYPPMEGTPLDFSLAPEALQISCVPDILILSSDLAHFVKVLSVGDKNEGEEQAKCVCVNPGRLSRGEGAGFFVELNYHQNPDSTTASVISI</sequence>
<keyword evidence="5 6" id="KW-0539">Nucleus</keyword>
<dbReference type="FunFam" id="3.60.21.60:FF:000004">
    <property type="entry name" value="DNA polymerase alpha subunit B"/>
    <property type="match status" value="1"/>
</dbReference>
<dbReference type="EMBL" id="WJXA01000012">
    <property type="protein sequence ID" value="KAF7123078.1"/>
    <property type="molecule type" value="Genomic_DNA"/>
</dbReference>
<dbReference type="PANTHER" id="PTHR23061:SF12">
    <property type="entry name" value="DNA POLYMERASE ALPHA SUBUNIT B"/>
    <property type="match status" value="1"/>
</dbReference>
<dbReference type="InterPro" id="IPR054300">
    <property type="entry name" value="OB_DPOA2"/>
</dbReference>
<evidence type="ECO:0000256" key="2">
    <source>
        <dbReference type="ARBA" id="ARBA00007299"/>
    </source>
</evidence>
<evidence type="ECO:0000259" key="8">
    <source>
        <dbReference type="Pfam" id="PF08418"/>
    </source>
</evidence>
<dbReference type="GO" id="GO:0006270">
    <property type="term" value="P:DNA replication initiation"/>
    <property type="evidence" value="ECO:0007669"/>
    <property type="project" value="TreeGrafter"/>
</dbReference>
<evidence type="ECO:0000256" key="5">
    <source>
        <dbReference type="ARBA" id="ARBA00023242"/>
    </source>
</evidence>
<evidence type="ECO:0000256" key="3">
    <source>
        <dbReference type="ARBA" id="ARBA00018596"/>
    </source>
</evidence>
<reference evidence="10" key="1">
    <citation type="submission" date="2019-11" db="EMBL/GenBank/DDBJ databases">
        <authorList>
            <person name="Liu Y."/>
            <person name="Hou J."/>
            <person name="Li T.-Q."/>
            <person name="Guan C.-H."/>
            <person name="Wu X."/>
            <person name="Wu H.-Z."/>
            <person name="Ling F."/>
            <person name="Zhang R."/>
            <person name="Shi X.-G."/>
            <person name="Ren J.-P."/>
            <person name="Chen E.-F."/>
            <person name="Sun J.-M."/>
        </authorList>
    </citation>
    <scope>NUCLEOTIDE SEQUENCE</scope>
    <source>
        <strain evidence="10">Adult_tree_wgs_1</strain>
        <tissue evidence="10">Leaves</tissue>
    </source>
</reference>
<protein>
    <recommendedName>
        <fullName evidence="3 6">DNA polymerase alpha subunit B</fullName>
    </recommendedName>
</protein>
<dbReference type="Proteomes" id="UP000626092">
    <property type="component" value="Unassembled WGS sequence"/>
</dbReference>
<dbReference type="InterPro" id="IPR043034">
    <property type="entry name" value="DNA_pol_alpha_B_N_sf"/>
</dbReference>
<dbReference type="InterPro" id="IPR007185">
    <property type="entry name" value="DNA_pol_a/d/e_bsu"/>
</dbReference>
<evidence type="ECO:0000313" key="10">
    <source>
        <dbReference type="EMBL" id="KAF7123078.1"/>
    </source>
</evidence>
<dbReference type="PIRSF" id="PIRSF018300">
    <property type="entry name" value="DNA_pol_alph_2"/>
    <property type="match status" value="1"/>
</dbReference>
<dbReference type="PANTHER" id="PTHR23061">
    <property type="entry name" value="DNA POLYMERASE 2 ALPHA 70 KDA SUBUNIT"/>
    <property type="match status" value="1"/>
</dbReference>